<name>A0ABS2TYK0_9ACTN</name>
<proteinExistence type="predicted"/>
<accession>A0ABS2TYK0</accession>
<sequence length="193" mass="20545">MSEQSATQSLTDVYVDRIRADLARVDAEIAETHARLDRLAKDRGWLADLLDRLPDTRRGAGPAASQADLAAIRTGELPAATVPEADGSGAAARTPKAAAPAPAEAPRRAAVPGRRRRSGGGPTLVELVVRYLEGRSEPTSVLDVTEMLNNYDEDRTVSTVVVRNTLESLVAKGVAERSKEGRSVHYALRPAAA</sequence>
<dbReference type="RefSeq" id="WP_205360353.1">
    <property type="nucleotide sequence ID" value="NZ_JADKYB010000017.1"/>
</dbReference>
<dbReference type="InterPro" id="IPR036388">
    <property type="entry name" value="WH-like_DNA-bd_sf"/>
</dbReference>
<comment type="caution">
    <text evidence="2">The sequence shown here is derived from an EMBL/GenBank/DDBJ whole genome shotgun (WGS) entry which is preliminary data.</text>
</comment>
<feature type="compositionally biased region" description="Low complexity" evidence="1">
    <location>
        <begin position="87"/>
        <end position="112"/>
    </location>
</feature>
<gene>
    <name evidence="2" type="ORF">ITX44_28430</name>
</gene>
<protein>
    <submittedName>
        <fullName evidence="2">Uncharacterized protein</fullName>
    </submittedName>
</protein>
<evidence type="ECO:0000313" key="3">
    <source>
        <dbReference type="Proteomes" id="UP000749040"/>
    </source>
</evidence>
<dbReference type="Gene3D" id="1.10.10.10">
    <property type="entry name" value="Winged helix-like DNA-binding domain superfamily/Winged helix DNA-binding domain"/>
    <property type="match status" value="1"/>
</dbReference>
<dbReference type="EMBL" id="JADKYB010000017">
    <property type="protein sequence ID" value="MBM9508413.1"/>
    <property type="molecule type" value="Genomic_DNA"/>
</dbReference>
<organism evidence="2 3">
    <name type="scientific">Actinacidiphila acididurans</name>
    <dbReference type="NCBI Taxonomy" id="2784346"/>
    <lineage>
        <taxon>Bacteria</taxon>
        <taxon>Bacillati</taxon>
        <taxon>Actinomycetota</taxon>
        <taxon>Actinomycetes</taxon>
        <taxon>Kitasatosporales</taxon>
        <taxon>Streptomycetaceae</taxon>
        <taxon>Actinacidiphila</taxon>
    </lineage>
</organism>
<keyword evidence="3" id="KW-1185">Reference proteome</keyword>
<reference evidence="2 3" key="1">
    <citation type="submission" date="2021-01" db="EMBL/GenBank/DDBJ databases">
        <title>Streptomyces acididurans sp. nov., isolated from a peat swamp forest soil.</title>
        <authorList>
            <person name="Chantavorakit T."/>
            <person name="Duangmal K."/>
        </authorList>
    </citation>
    <scope>NUCLEOTIDE SEQUENCE [LARGE SCALE GENOMIC DNA]</scope>
    <source>
        <strain evidence="2 3">KK5PA1</strain>
    </source>
</reference>
<evidence type="ECO:0000313" key="2">
    <source>
        <dbReference type="EMBL" id="MBM9508413.1"/>
    </source>
</evidence>
<evidence type="ECO:0000256" key="1">
    <source>
        <dbReference type="SAM" id="MobiDB-lite"/>
    </source>
</evidence>
<dbReference type="Proteomes" id="UP000749040">
    <property type="component" value="Unassembled WGS sequence"/>
</dbReference>
<feature type="region of interest" description="Disordered" evidence="1">
    <location>
        <begin position="81"/>
        <end position="119"/>
    </location>
</feature>